<evidence type="ECO:0000313" key="2">
    <source>
        <dbReference type="Proteomes" id="UP001165064"/>
    </source>
</evidence>
<name>A0ACB5U964_AMBMO</name>
<dbReference type="EMBL" id="BSXS01014500">
    <property type="protein sequence ID" value="GMF05571.1"/>
    <property type="molecule type" value="Genomic_DNA"/>
</dbReference>
<protein>
    <submittedName>
        <fullName evidence="1">Unnamed protein product</fullName>
    </submittedName>
</protein>
<dbReference type="Proteomes" id="UP001165064">
    <property type="component" value="Unassembled WGS sequence"/>
</dbReference>
<comment type="caution">
    <text evidence="1">The sequence shown here is derived from an EMBL/GenBank/DDBJ whole genome shotgun (WGS) entry which is preliminary data.</text>
</comment>
<sequence length="193" mass="21331">MGDQQGQFERGRHAGRLHQLNGRQFNNQSTSLPPSSRPSHYHNNNNNNSSNNNSSSNNTSKLSNETTPSSASSNGAKIFTPVPTKNQFNQSGVKLLNSHSSSSLHQIALQANNTGGSKSPMPKDISSKKLLNDIPAWLKALRLHKYTENLKHLKWQDMIELNDSQLCDLGVGTVGARNKLLKSFTFVKENLHE</sequence>
<organism evidence="1 2">
    <name type="scientific">Ambrosiozyma monospora</name>
    <name type="common">Yeast</name>
    <name type="synonym">Endomycopsis monosporus</name>
    <dbReference type="NCBI Taxonomy" id="43982"/>
    <lineage>
        <taxon>Eukaryota</taxon>
        <taxon>Fungi</taxon>
        <taxon>Dikarya</taxon>
        <taxon>Ascomycota</taxon>
        <taxon>Saccharomycotina</taxon>
        <taxon>Pichiomycetes</taxon>
        <taxon>Pichiales</taxon>
        <taxon>Pichiaceae</taxon>
        <taxon>Ambrosiozyma</taxon>
    </lineage>
</organism>
<keyword evidence="2" id="KW-1185">Reference proteome</keyword>
<evidence type="ECO:0000313" key="1">
    <source>
        <dbReference type="EMBL" id="GMF05571.1"/>
    </source>
</evidence>
<gene>
    <name evidence="1" type="ORF">Amon02_001238200</name>
</gene>
<accession>A0ACB5U964</accession>
<reference evidence="1" key="1">
    <citation type="submission" date="2023-04" db="EMBL/GenBank/DDBJ databases">
        <title>Ambrosiozyma monospora NBRC 10751.</title>
        <authorList>
            <person name="Ichikawa N."/>
            <person name="Sato H."/>
            <person name="Tonouchi N."/>
        </authorList>
    </citation>
    <scope>NUCLEOTIDE SEQUENCE</scope>
    <source>
        <strain evidence="1">NBRC 10751</strain>
    </source>
</reference>
<proteinExistence type="predicted"/>